<organism evidence="1 2">
    <name type="scientific">Candidatus Methanofastidiosum methylothiophilum</name>
    <dbReference type="NCBI Taxonomy" id="1705564"/>
    <lineage>
        <taxon>Archaea</taxon>
        <taxon>Methanobacteriati</taxon>
        <taxon>Methanobacteriota</taxon>
        <taxon>Stenosarchaea group</taxon>
        <taxon>Candidatus Methanofastidiosia</taxon>
        <taxon>Candidatus Methanofastidiosales</taxon>
        <taxon>Candidatus Methanofastidiosaceae</taxon>
        <taxon>Candidatus Methanofastidiosum</taxon>
    </lineage>
</organism>
<dbReference type="AlphaFoldDB" id="A0A150J3W1"/>
<accession>A0A150J3W1</accession>
<proteinExistence type="predicted"/>
<gene>
    <name evidence="1" type="ORF">AMQ74_01069</name>
</gene>
<evidence type="ECO:0000313" key="1">
    <source>
        <dbReference type="EMBL" id="KYC51644.1"/>
    </source>
</evidence>
<dbReference type="EMBL" id="LNGD01000060">
    <property type="protein sequence ID" value="KYC51644.1"/>
    <property type="molecule type" value="Genomic_DNA"/>
</dbReference>
<evidence type="ECO:0000313" key="2">
    <source>
        <dbReference type="Proteomes" id="UP000075578"/>
    </source>
</evidence>
<dbReference type="Proteomes" id="UP000075578">
    <property type="component" value="Unassembled WGS sequence"/>
</dbReference>
<reference evidence="1 2" key="1">
    <citation type="journal article" date="2016" name="ISME J.">
        <title>Chasing the elusive Euryarchaeota class WSA2: genomes reveal a uniquely fastidious methyl-reducing methanogen.</title>
        <authorList>
            <person name="Nobu M.K."/>
            <person name="Narihiro T."/>
            <person name="Kuroda K."/>
            <person name="Mei R."/>
            <person name="Liu W.T."/>
        </authorList>
    </citation>
    <scope>NUCLEOTIDE SEQUENCE [LARGE SCALE GENOMIC DNA]</scope>
    <source>
        <strain evidence="1">U1lsi0528_Bin089</strain>
    </source>
</reference>
<protein>
    <submittedName>
        <fullName evidence="1">Uncharacterized protein</fullName>
    </submittedName>
</protein>
<comment type="caution">
    <text evidence="1">The sequence shown here is derived from an EMBL/GenBank/DDBJ whole genome shotgun (WGS) entry which is preliminary data.</text>
</comment>
<sequence length="49" mass="5776">MFFDFLSILIDIYYTNGQNIIDICLNNNLFKAKKQYVYGTLFFGGLNDR</sequence>
<name>A0A150J3W1_9EURY</name>